<dbReference type="NCBIfam" id="TIGR01891">
    <property type="entry name" value="amidohydrolases"/>
    <property type="match status" value="1"/>
</dbReference>
<accession>A0ABS8PFK4</accession>
<dbReference type="Proteomes" id="UP001199469">
    <property type="component" value="Unassembled WGS sequence"/>
</dbReference>
<dbReference type="InterPro" id="IPR011650">
    <property type="entry name" value="Peptidase_M20_dimer"/>
</dbReference>
<dbReference type="SUPFAM" id="SSF55031">
    <property type="entry name" value="Bacterial exopeptidase dimerisation domain"/>
    <property type="match status" value="1"/>
</dbReference>
<dbReference type="InterPro" id="IPR017439">
    <property type="entry name" value="Amidohydrolase"/>
</dbReference>
<dbReference type="SUPFAM" id="SSF53187">
    <property type="entry name" value="Zn-dependent exopeptidases"/>
    <property type="match status" value="1"/>
</dbReference>
<comment type="caution">
    <text evidence="2">The sequence shown here is derived from an EMBL/GenBank/DDBJ whole genome shotgun (WGS) entry which is preliminary data.</text>
</comment>
<organism evidence="2 3">
    <name type="scientific">Actinomycetospora endophytica</name>
    <dbReference type="NCBI Taxonomy" id="2291215"/>
    <lineage>
        <taxon>Bacteria</taxon>
        <taxon>Bacillati</taxon>
        <taxon>Actinomycetota</taxon>
        <taxon>Actinomycetes</taxon>
        <taxon>Pseudonocardiales</taxon>
        <taxon>Pseudonocardiaceae</taxon>
        <taxon>Actinomycetospora</taxon>
    </lineage>
</organism>
<evidence type="ECO:0000313" key="3">
    <source>
        <dbReference type="Proteomes" id="UP001199469"/>
    </source>
</evidence>
<feature type="domain" description="Peptidase M20 dimerisation" evidence="1">
    <location>
        <begin position="201"/>
        <end position="296"/>
    </location>
</feature>
<reference evidence="2 3" key="1">
    <citation type="submission" date="2021-11" db="EMBL/GenBank/DDBJ databases">
        <title>Draft genome sequence of Actinomycetospora sp. SF1 isolated from the rhizosphere soil.</title>
        <authorList>
            <person name="Duangmal K."/>
            <person name="Chantavorakit T."/>
        </authorList>
    </citation>
    <scope>NUCLEOTIDE SEQUENCE [LARGE SCALE GENOMIC DNA]</scope>
    <source>
        <strain evidence="2 3">TBRC 5722</strain>
    </source>
</reference>
<protein>
    <submittedName>
        <fullName evidence="2">Amidohydrolase</fullName>
    </submittedName>
</protein>
<dbReference type="Pfam" id="PF07687">
    <property type="entry name" value="M20_dimer"/>
    <property type="match status" value="1"/>
</dbReference>
<dbReference type="InterPro" id="IPR036264">
    <property type="entry name" value="Bact_exopeptidase_dim_dom"/>
</dbReference>
<dbReference type="InterPro" id="IPR002933">
    <property type="entry name" value="Peptidase_M20"/>
</dbReference>
<proteinExistence type="predicted"/>
<keyword evidence="3" id="KW-1185">Reference proteome</keyword>
<dbReference type="Gene3D" id="3.30.70.360">
    <property type="match status" value="1"/>
</dbReference>
<evidence type="ECO:0000259" key="1">
    <source>
        <dbReference type="Pfam" id="PF07687"/>
    </source>
</evidence>
<dbReference type="PIRSF" id="PIRSF005962">
    <property type="entry name" value="Pept_M20D_amidohydro"/>
    <property type="match status" value="1"/>
</dbReference>
<dbReference type="EMBL" id="JAJNDB010000006">
    <property type="protein sequence ID" value="MCD2196783.1"/>
    <property type="molecule type" value="Genomic_DNA"/>
</dbReference>
<dbReference type="PANTHER" id="PTHR11014:SF63">
    <property type="entry name" value="METALLOPEPTIDASE, PUTATIVE (AFU_ORTHOLOGUE AFUA_6G09600)-RELATED"/>
    <property type="match status" value="1"/>
</dbReference>
<sequence>MPDDRMQTLLGAVDALVPEAQEFYTDLHAHPELSMQEHRTAERAAARLADAGFEVTTGVGGTGVVGVLRNGDGPTVALRADMDALPVREDTGLPYASTVTATDDDGHEVPVAHACGHDMHVAWLAAASALFGAHRDTWSGTLVALFQPSEETGGGAQGMVDDGLVGRFPSPDVVLGQHVMPAPAGVVSTRPGTVTSASDVWRIRLFGRGAHGSMPEAAVDPVVMAASTVLRLQTVVSRELGMNEPAVLTVGMLRAGSKENVIPDEATIGLNLRCYDEAVRARAQDAIRRIVAAEAHAAGAPRAPEITPVETYQVTDNDPAATDRVLAAFRGHFEAEQVQPMGPTSASEDYGVLGRSWGAPSVFWFVGGVDRDTYDGLARAGRLAELPTNHSPQFAPVLDPTVRTGIETLVTAAGAWLASG</sequence>
<dbReference type="Gene3D" id="3.40.630.10">
    <property type="entry name" value="Zn peptidases"/>
    <property type="match status" value="1"/>
</dbReference>
<name>A0ABS8PFK4_9PSEU</name>
<gene>
    <name evidence="2" type="ORF">LQ327_25765</name>
</gene>
<dbReference type="PANTHER" id="PTHR11014">
    <property type="entry name" value="PEPTIDASE M20 FAMILY MEMBER"/>
    <property type="match status" value="1"/>
</dbReference>
<dbReference type="RefSeq" id="WP_230738659.1">
    <property type="nucleotide sequence ID" value="NZ_JAJNDB010000006.1"/>
</dbReference>
<dbReference type="Pfam" id="PF01546">
    <property type="entry name" value="Peptidase_M20"/>
    <property type="match status" value="1"/>
</dbReference>
<evidence type="ECO:0000313" key="2">
    <source>
        <dbReference type="EMBL" id="MCD2196783.1"/>
    </source>
</evidence>